<reference evidence="2" key="1">
    <citation type="journal article" date="2020" name="Stud. Mycol.">
        <title>101 Dothideomycetes genomes: a test case for predicting lifestyles and emergence of pathogens.</title>
        <authorList>
            <person name="Haridas S."/>
            <person name="Albert R."/>
            <person name="Binder M."/>
            <person name="Bloem J."/>
            <person name="Labutti K."/>
            <person name="Salamov A."/>
            <person name="Andreopoulos B."/>
            <person name="Baker S."/>
            <person name="Barry K."/>
            <person name="Bills G."/>
            <person name="Bluhm B."/>
            <person name="Cannon C."/>
            <person name="Castanera R."/>
            <person name="Culley D."/>
            <person name="Daum C."/>
            <person name="Ezra D."/>
            <person name="Gonzalez J."/>
            <person name="Henrissat B."/>
            <person name="Kuo A."/>
            <person name="Liang C."/>
            <person name="Lipzen A."/>
            <person name="Lutzoni F."/>
            <person name="Magnuson J."/>
            <person name="Mondo S."/>
            <person name="Nolan M."/>
            <person name="Ohm R."/>
            <person name="Pangilinan J."/>
            <person name="Park H.-J."/>
            <person name="Ramirez L."/>
            <person name="Alfaro M."/>
            <person name="Sun H."/>
            <person name="Tritt A."/>
            <person name="Yoshinaga Y."/>
            <person name="Zwiers L.-H."/>
            <person name="Turgeon B."/>
            <person name="Goodwin S."/>
            <person name="Spatafora J."/>
            <person name="Crous P."/>
            <person name="Grigoriev I."/>
        </authorList>
    </citation>
    <scope>NUCLEOTIDE SEQUENCE</scope>
    <source>
        <strain evidence="2">CBS 627.86</strain>
    </source>
</reference>
<feature type="transmembrane region" description="Helical" evidence="1">
    <location>
        <begin position="33"/>
        <end position="54"/>
    </location>
</feature>
<keyword evidence="3" id="KW-1185">Reference proteome</keyword>
<dbReference type="Proteomes" id="UP000799770">
    <property type="component" value="Unassembled WGS sequence"/>
</dbReference>
<keyword evidence="1" id="KW-1133">Transmembrane helix</keyword>
<dbReference type="EMBL" id="ML977360">
    <property type="protein sequence ID" value="KAF2106708.1"/>
    <property type="molecule type" value="Genomic_DNA"/>
</dbReference>
<evidence type="ECO:0000313" key="3">
    <source>
        <dbReference type="Proteomes" id="UP000799770"/>
    </source>
</evidence>
<dbReference type="OrthoDB" id="2157530at2759"/>
<evidence type="ECO:0000256" key="1">
    <source>
        <dbReference type="SAM" id="Phobius"/>
    </source>
</evidence>
<keyword evidence="1" id="KW-0812">Transmembrane</keyword>
<proteinExistence type="predicted"/>
<sequence>MIMPRLAFAMVLTIAVLVLPIIAMFVIGTWALVMLLLFILWLVLYRYPAFEVIYPRLRKRILVNNSHVYTQLPVDSPSIRVVRLKSGNADDTVECALTDAPLVTMGFEALSHVWDFTLMPYTVPVSRKPFYVTYNLYSALKESLYSLVGTKEYLLPINRPLSSITYL</sequence>
<feature type="transmembrane region" description="Helical" evidence="1">
    <location>
        <begin position="7"/>
        <end position="27"/>
    </location>
</feature>
<keyword evidence="1" id="KW-0472">Membrane</keyword>
<evidence type="ECO:0000313" key="2">
    <source>
        <dbReference type="EMBL" id="KAF2106708.1"/>
    </source>
</evidence>
<accession>A0A6A5YKM1</accession>
<organism evidence="2 3">
    <name type="scientific">Lophiotrema nucula</name>
    <dbReference type="NCBI Taxonomy" id="690887"/>
    <lineage>
        <taxon>Eukaryota</taxon>
        <taxon>Fungi</taxon>
        <taxon>Dikarya</taxon>
        <taxon>Ascomycota</taxon>
        <taxon>Pezizomycotina</taxon>
        <taxon>Dothideomycetes</taxon>
        <taxon>Pleosporomycetidae</taxon>
        <taxon>Pleosporales</taxon>
        <taxon>Lophiotremataceae</taxon>
        <taxon>Lophiotrema</taxon>
    </lineage>
</organism>
<dbReference type="AlphaFoldDB" id="A0A6A5YKM1"/>
<name>A0A6A5YKM1_9PLEO</name>
<protein>
    <submittedName>
        <fullName evidence="2">Uncharacterized protein</fullName>
    </submittedName>
</protein>
<gene>
    <name evidence="2" type="ORF">BDV96DRAFT_607186</name>
</gene>